<feature type="transmembrane region" description="Helical" evidence="1">
    <location>
        <begin position="199"/>
        <end position="220"/>
    </location>
</feature>
<keyword evidence="1" id="KW-0812">Transmembrane</keyword>
<evidence type="ECO:0000259" key="2">
    <source>
        <dbReference type="Pfam" id="PF13231"/>
    </source>
</evidence>
<feature type="transmembrane region" description="Helical" evidence="1">
    <location>
        <begin position="490"/>
        <end position="520"/>
    </location>
</feature>
<accession>A0A0S1SIJ1</accession>
<sequence>MQRRTIQILAVLLLLGLLLWGGYSTLVYLGVPLHGAVLLSDAAKQALRSENCAEAFFTCGLWSLFPVLTHTIGRAGQFLGYAVSCFVIFLVLWGWSAVKTGQWRSFAFRWRPIYYPLVFLFLAWLLFTTLGQSKPGGISMRQIAEPTTLVYSDASPSVLRELRTNFDRLEQRGCLQPVGSYSNGAKVYNMATGCMQVSFITRVLPVFLFVFVLLFEFLVLGRMLLRLFGMPTLSLLPEVTVSAGVGACAGVAILWMLAVAHLIIAPAGWLLAVLIPLIGYRDTLYWVRTFMRPRETGEVRWLRAETLLLWLLLSYLALNFLTVVRPFPIGWDDLGSYLNRPRLMVSYGRFIFSMAPFQWEYLTSLGFLLFGYESVFGATASMAVNWTAGALAVLAVLSFARFFFGRSGGLLSALLYYTLPLVGHFSFADMKIDNAIFAMGALAMFTAFIALFPRAEEEDTPPPSVQWRLIALSGLFAGFAFSMKPTAVMVLLATFSVLVGASLHWVGFLGAVFLAIGALIAQHALDLQGIAQRVAGASSVVSSSSALTVVAVLGCALIGVAALLRPAKIKRTLLSVFLFWALFTAAVFPWIYHNNFLRGRIIPTKIELGVPNSNSPDFNIDGQGTPSPGRLYRELPKELQVDKTSPMCTATGGKEELGRYWGYREGWGHYLLLPWRLVLNLDSPGYYVTTSPVLFLFPLLLLVPFFWMRRGRWLRWLFIATAFLILQWVFLANGIPWYGIGMFLGLFICAEALFVHAPDLFSRTIAGVLIAIALVCSFGQRLWQFEIQRNLLEYSFGKISASALQERTVSHYDDIALAALDRQRLQPDRPYLYRVGTFIPYFIPRNLDVIGVSDHQLDFFNCLYSERDAALTLKRLQALGFNSIVFDTNTSTIEKDPNGSLHQKVNAFLEFANSRSLGIVPQVNDADGGIAFILLP</sequence>
<feature type="transmembrane region" description="Helical" evidence="1">
    <location>
        <begin position="383"/>
        <end position="404"/>
    </location>
</feature>
<dbReference type="STRING" id="1735162.PeribacterB2_0902"/>
<dbReference type="KEGG" id="prf:PeribacterA2_0900"/>
<feature type="domain" description="Glycosyltransferase RgtA/B/C/D-like" evidence="2">
    <location>
        <begin position="357"/>
        <end position="506"/>
    </location>
</feature>
<feature type="transmembrane region" description="Helical" evidence="1">
    <location>
        <begin position="540"/>
        <end position="564"/>
    </location>
</feature>
<reference evidence="3 4" key="2">
    <citation type="journal article" date="2016" name="PeerJ">
        <title>Analysis of five complete genome sequences for members of the class Peribacteria in the recently recognized Peregrinibacteria bacterial phylum.</title>
        <authorList>
            <person name="Anantharaman K."/>
            <person name="Brown C.T."/>
            <person name="Burstein D."/>
            <person name="Castelle C.J."/>
            <person name="Probst A.J."/>
            <person name="Thomas B.C."/>
            <person name="Williams K.H."/>
            <person name="Banfield J.F."/>
        </authorList>
    </citation>
    <scope>NUCLEOTIDE SEQUENCE [LARGE SCALE GENOMIC DNA]</scope>
    <source>
        <strain evidence="3">RIFOXYD1_FULL_PER-ii_59_16</strain>
    </source>
</reference>
<proteinExistence type="predicted"/>
<feature type="transmembrane region" description="Helical" evidence="1">
    <location>
        <begin position="435"/>
        <end position="453"/>
    </location>
</feature>
<feature type="transmembrane region" description="Helical" evidence="1">
    <location>
        <begin position="737"/>
        <end position="757"/>
    </location>
</feature>
<protein>
    <recommendedName>
        <fullName evidence="2">Glycosyltransferase RgtA/B/C/D-like domain-containing protein</fullName>
    </recommendedName>
</protein>
<feature type="transmembrane region" description="Helical" evidence="1">
    <location>
        <begin position="410"/>
        <end position="428"/>
    </location>
</feature>
<evidence type="ECO:0000256" key="1">
    <source>
        <dbReference type="SAM" id="Phobius"/>
    </source>
</evidence>
<name>A0A0S1SRF7_9BACT</name>
<feature type="transmembrane region" description="Helical" evidence="1">
    <location>
        <begin position="573"/>
        <end position="592"/>
    </location>
</feature>
<dbReference type="EMBL" id="CP013065">
    <property type="protein sequence ID" value="ALM13568.1"/>
    <property type="molecule type" value="Genomic_DNA"/>
</dbReference>
<keyword evidence="1" id="KW-0472">Membrane</keyword>
<feature type="transmembrane region" description="Helical" evidence="1">
    <location>
        <begin position="307"/>
        <end position="327"/>
    </location>
</feature>
<keyword evidence="1" id="KW-1133">Transmembrane helix</keyword>
<dbReference type="InterPro" id="IPR038731">
    <property type="entry name" value="RgtA/B/C-like"/>
</dbReference>
<feature type="transmembrane region" description="Helical" evidence="1">
    <location>
        <begin position="110"/>
        <end position="127"/>
    </location>
</feature>
<feature type="transmembrane region" description="Helical" evidence="1">
    <location>
        <begin position="241"/>
        <end position="263"/>
    </location>
</feature>
<organism evidence="3 4">
    <name type="scientific">Candidatus Peribacter riflensis</name>
    <dbReference type="NCBI Taxonomy" id="1735162"/>
    <lineage>
        <taxon>Bacteria</taxon>
        <taxon>Candidatus Peregrinibacteriota</taxon>
        <taxon>Candidatus Peribacteria</taxon>
        <taxon>Candidatus Peribacterales</taxon>
        <taxon>Candidatus Peribacteraceae</taxon>
        <taxon>Candidatus Peribacter</taxon>
    </lineage>
</organism>
<evidence type="ECO:0000313" key="4">
    <source>
        <dbReference type="Proteomes" id="UP000069135"/>
    </source>
</evidence>
<feature type="transmembrane region" description="Helical" evidence="1">
    <location>
        <begin position="465"/>
        <end position="483"/>
    </location>
</feature>
<feature type="transmembrane region" description="Helical" evidence="1">
    <location>
        <begin position="347"/>
        <end position="371"/>
    </location>
</feature>
<dbReference type="Proteomes" id="UP000069135">
    <property type="component" value="Chromosome"/>
</dbReference>
<accession>A0A0S1SRF7</accession>
<feature type="transmembrane region" description="Helical" evidence="1">
    <location>
        <begin position="713"/>
        <end position="731"/>
    </location>
</feature>
<feature type="transmembrane region" description="Helical" evidence="1">
    <location>
        <begin position="269"/>
        <end position="287"/>
    </location>
</feature>
<accession>A0A0S1SMI0</accession>
<accession>A0A0S1SYX3</accession>
<evidence type="ECO:0000313" key="3">
    <source>
        <dbReference type="EMBL" id="ALM13568.1"/>
    </source>
</evidence>
<feature type="transmembrane region" description="Helical" evidence="1">
    <location>
        <begin position="764"/>
        <end position="783"/>
    </location>
</feature>
<feature type="transmembrane region" description="Helical" evidence="1">
    <location>
        <begin position="78"/>
        <end position="98"/>
    </location>
</feature>
<accession>A0A0S1SV29</accession>
<gene>
    <name evidence="3" type="ORF">PeribacterD1_0900</name>
</gene>
<dbReference type="AlphaFoldDB" id="A0A0S1SRF7"/>
<dbReference type="Pfam" id="PF13231">
    <property type="entry name" value="PMT_2"/>
    <property type="match status" value="1"/>
</dbReference>
<reference evidence="4" key="1">
    <citation type="submission" date="2015-10" db="EMBL/GenBank/DDBJ databases">
        <title>Analysis of five complete genome sequences for members of the class Peribacteria in the recently recognized Peregrinibacteria bacterial phylum.</title>
        <authorList>
            <person name="Anantharaman K."/>
            <person name="Brown C.T."/>
            <person name="Burstein D."/>
            <person name="Castelle C.J."/>
            <person name="Probst A.J."/>
            <person name="Thomas B.C."/>
            <person name="Williams K.H."/>
            <person name="Banfield J.F."/>
        </authorList>
    </citation>
    <scope>NUCLEOTIDE SEQUENCE [LARGE SCALE GENOMIC DNA]</scope>
</reference>
<feature type="transmembrane region" description="Helical" evidence="1">
    <location>
        <begin position="685"/>
        <end position="706"/>
    </location>
</feature>